<protein>
    <recommendedName>
        <fullName evidence="3">histidine kinase</fullName>
        <ecNumber evidence="3">2.7.13.3</ecNumber>
    </recommendedName>
</protein>
<keyword evidence="8" id="KW-0547">Nucleotide-binding</keyword>
<comment type="catalytic activity">
    <reaction evidence="1">
        <text>ATP + protein L-histidine = ADP + protein N-phospho-L-histidine.</text>
        <dbReference type="EC" id="2.7.13.3"/>
    </reaction>
</comment>
<dbReference type="GO" id="GO:0005886">
    <property type="term" value="C:plasma membrane"/>
    <property type="evidence" value="ECO:0007669"/>
    <property type="project" value="UniProtKB-SubCell"/>
</dbReference>
<evidence type="ECO:0000256" key="4">
    <source>
        <dbReference type="ARBA" id="ARBA00022475"/>
    </source>
</evidence>
<dbReference type="Proteomes" id="UP000598271">
    <property type="component" value="Unassembled WGS sequence"/>
</dbReference>
<evidence type="ECO:0000259" key="15">
    <source>
        <dbReference type="PROSITE" id="PS50109"/>
    </source>
</evidence>
<keyword evidence="6" id="KW-0808">Transferase</keyword>
<dbReference type="EMBL" id="BMXF01000004">
    <property type="protein sequence ID" value="GHB81517.1"/>
    <property type="molecule type" value="Genomic_DNA"/>
</dbReference>
<evidence type="ECO:0000256" key="5">
    <source>
        <dbReference type="ARBA" id="ARBA00022553"/>
    </source>
</evidence>
<comment type="subcellular location">
    <subcellularLocation>
        <location evidence="2">Cell membrane</location>
        <topology evidence="2">Multi-pass membrane protein</topology>
    </subcellularLocation>
</comment>
<dbReference type="InterPro" id="IPR003594">
    <property type="entry name" value="HATPase_dom"/>
</dbReference>
<keyword evidence="4" id="KW-1003">Cell membrane</keyword>
<dbReference type="GO" id="GO:0005524">
    <property type="term" value="F:ATP binding"/>
    <property type="evidence" value="ECO:0007669"/>
    <property type="project" value="UniProtKB-KW"/>
</dbReference>
<dbReference type="SMART" id="SM00304">
    <property type="entry name" value="HAMP"/>
    <property type="match status" value="1"/>
</dbReference>
<dbReference type="SUPFAM" id="SSF47384">
    <property type="entry name" value="Homodimeric domain of signal transducing histidine kinase"/>
    <property type="match status" value="1"/>
</dbReference>
<dbReference type="CDD" id="cd00082">
    <property type="entry name" value="HisKA"/>
    <property type="match status" value="1"/>
</dbReference>
<dbReference type="AlphaFoldDB" id="A0A8J3GC23"/>
<dbReference type="Pfam" id="PF00512">
    <property type="entry name" value="HisKA"/>
    <property type="match status" value="1"/>
</dbReference>
<dbReference type="PANTHER" id="PTHR45528">
    <property type="entry name" value="SENSOR HISTIDINE KINASE CPXA"/>
    <property type="match status" value="1"/>
</dbReference>
<evidence type="ECO:0000256" key="10">
    <source>
        <dbReference type="ARBA" id="ARBA00022840"/>
    </source>
</evidence>
<dbReference type="SUPFAM" id="SSF158472">
    <property type="entry name" value="HAMP domain-like"/>
    <property type="match status" value="1"/>
</dbReference>
<feature type="transmembrane region" description="Helical" evidence="14">
    <location>
        <begin position="156"/>
        <end position="176"/>
    </location>
</feature>
<dbReference type="EC" id="2.7.13.3" evidence="3"/>
<dbReference type="CDD" id="cd06225">
    <property type="entry name" value="HAMP"/>
    <property type="match status" value="1"/>
</dbReference>
<keyword evidence="9 17" id="KW-0418">Kinase</keyword>
<dbReference type="InterPro" id="IPR036097">
    <property type="entry name" value="HisK_dim/P_sf"/>
</dbReference>
<evidence type="ECO:0000259" key="16">
    <source>
        <dbReference type="PROSITE" id="PS50885"/>
    </source>
</evidence>
<keyword evidence="13 14" id="KW-0472">Membrane</keyword>
<dbReference type="Gene3D" id="3.30.565.10">
    <property type="entry name" value="Histidine kinase-like ATPase, C-terminal domain"/>
    <property type="match status" value="1"/>
</dbReference>
<keyword evidence="11 14" id="KW-1133">Transmembrane helix</keyword>
<feature type="domain" description="HAMP" evidence="16">
    <location>
        <begin position="177"/>
        <end position="230"/>
    </location>
</feature>
<dbReference type="RefSeq" id="WP_189566615.1">
    <property type="nucleotide sequence ID" value="NZ_BMXF01000004.1"/>
</dbReference>
<evidence type="ECO:0000256" key="2">
    <source>
        <dbReference type="ARBA" id="ARBA00004651"/>
    </source>
</evidence>
<keyword evidence="18" id="KW-1185">Reference proteome</keyword>
<dbReference type="InterPro" id="IPR050398">
    <property type="entry name" value="HssS/ArlS-like"/>
</dbReference>
<dbReference type="InterPro" id="IPR003660">
    <property type="entry name" value="HAMP_dom"/>
</dbReference>
<evidence type="ECO:0000313" key="18">
    <source>
        <dbReference type="Proteomes" id="UP000598271"/>
    </source>
</evidence>
<dbReference type="Pfam" id="PF02518">
    <property type="entry name" value="HATPase_c"/>
    <property type="match status" value="1"/>
</dbReference>
<sequence>MNIKARLTLLFTLLVASILLLFCFSVYYFYDQYREQQFSTYLQERVLTVTQLLEDVDGITTAEIKRIEETNNTILFKEEITVYDEGDSVIYDSGKTILPVSAQELADVRSGKEVQERAGDRQIIMLRHFHETGHWVIVAEAVDSIGLSKLDRLRDILAMGWLFSLVLVAVAGWIFARDAIKPVAEINYQVNNISAGNLHDRLRVGRERDELAKLAQTFNLMLDRLELAFKAQKSFVSHASHELRTPLAVMMADVEVTLMKERTSEEYKVGLQSVLEEVRSMNQMVNQLLELARTEEGVLLKSYRKVRLDEVLWQAQESVMQKNPDYEVIVKYDKIPKSENEIAILGEETLLRTAFSNLMENGCKYSDNKKMTVHLDSKAGIITLHFRDEGIGIDSEDIPFLFDTFYRSENTKNRQGYGIGLALTKRIIDIHKGKIDVISTPGVGSDFVVAFSHVGLFEI</sequence>
<feature type="transmembrane region" description="Helical" evidence="14">
    <location>
        <begin position="6"/>
        <end position="30"/>
    </location>
</feature>
<dbReference type="InterPro" id="IPR004358">
    <property type="entry name" value="Sig_transdc_His_kin-like_C"/>
</dbReference>
<evidence type="ECO:0000256" key="1">
    <source>
        <dbReference type="ARBA" id="ARBA00000085"/>
    </source>
</evidence>
<dbReference type="FunFam" id="1.10.287.130:FF:000001">
    <property type="entry name" value="Two-component sensor histidine kinase"/>
    <property type="match status" value="1"/>
</dbReference>
<dbReference type="SMART" id="SM00387">
    <property type="entry name" value="HATPase_c"/>
    <property type="match status" value="1"/>
</dbReference>
<dbReference type="SUPFAM" id="SSF55874">
    <property type="entry name" value="ATPase domain of HSP90 chaperone/DNA topoisomerase II/histidine kinase"/>
    <property type="match status" value="1"/>
</dbReference>
<keyword evidence="7 14" id="KW-0812">Transmembrane</keyword>
<dbReference type="InterPro" id="IPR036890">
    <property type="entry name" value="HATPase_C_sf"/>
</dbReference>
<keyword evidence="10" id="KW-0067">ATP-binding</keyword>
<dbReference type="Gene3D" id="6.10.340.10">
    <property type="match status" value="1"/>
</dbReference>
<dbReference type="InterPro" id="IPR005467">
    <property type="entry name" value="His_kinase_dom"/>
</dbReference>
<dbReference type="PROSITE" id="PS50885">
    <property type="entry name" value="HAMP"/>
    <property type="match status" value="1"/>
</dbReference>
<dbReference type="Pfam" id="PF00672">
    <property type="entry name" value="HAMP"/>
    <property type="match status" value="1"/>
</dbReference>
<evidence type="ECO:0000256" key="13">
    <source>
        <dbReference type="ARBA" id="ARBA00023136"/>
    </source>
</evidence>
<keyword evidence="12" id="KW-0902">Two-component regulatory system</keyword>
<gene>
    <name evidence="17" type="ORF">GCM10007390_40510</name>
</gene>
<evidence type="ECO:0000313" key="17">
    <source>
        <dbReference type="EMBL" id="GHB81517.1"/>
    </source>
</evidence>
<dbReference type="SMART" id="SM00388">
    <property type="entry name" value="HisKA"/>
    <property type="match status" value="1"/>
</dbReference>
<proteinExistence type="predicted"/>
<evidence type="ECO:0000256" key="11">
    <source>
        <dbReference type="ARBA" id="ARBA00022989"/>
    </source>
</evidence>
<accession>A0A8J3GC23</accession>
<dbReference type="PRINTS" id="PR00344">
    <property type="entry name" value="BCTRLSENSOR"/>
</dbReference>
<evidence type="ECO:0000256" key="12">
    <source>
        <dbReference type="ARBA" id="ARBA00023012"/>
    </source>
</evidence>
<reference evidence="17 18" key="1">
    <citation type="journal article" date="2014" name="Int. J. Syst. Evol. Microbiol.">
        <title>Complete genome sequence of Corynebacterium casei LMG S-19264T (=DSM 44701T), isolated from a smear-ripened cheese.</title>
        <authorList>
            <consortium name="US DOE Joint Genome Institute (JGI-PGF)"/>
            <person name="Walter F."/>
            <person name="Albersmeier A."/>
            <person name="Kalinowski J."/>
            <person name="Ruckert C."/>
        </authorList>
    </citation>
    <scope>NUCLEOTIDE SEQUENCE [LARGE SCALE GENOMIC DNA]</scope>
    <source>
        <strain evidence="17 18">KCTC 12866</strain>
    </source>
</reference>
<dbReference type="PANTHER" id="PTHR45528:SF1">
    <property type="entry name" value="SENSOR HISTIDINE KINASE CPXA"/>
    <property type="match status" value="1"/>
</dbReference>
<dbReference type="Gene3D" id="1.10.287.130">
    <property type="match status" value="1"/>
</dbReference>
<name>A0A8J3GC23_9BACT</name>
<evidence type="ECO:0000256" key="7">
    <source>
        <dbReference type="ARBA" id="ARBA00022692"/>
    </source>
</evidence>
<dbReference type="InterPro" id="IPR003661">
    <property type="entry name" value="HisK_dim/P_dom"/>
</dbReference>
<evidence type="ECO:0000256" key="8">
    <source>
        <dbReference type="ARBA" id="ARBA00022741"/>
    </source>
</evidence>
<feature type="domain" description="Histidine kinase" evidence="15">
    <location>
        <begin position="238"/>
        <end position="455"/>
    </location>
</feature>
<evidence type="ECO:0000256" key="6">
    <source>
        <dbReference type="ARBA" id="ARBA00022679"/>
    </source>
</evidence>
<keyword evidence="5" id="KW-0597">Phosphoprotein</keyword>
<dbReference type="GO" id="GO:0000155">
    <property type="term" value="F:phosphorelay sensor kinase activity"/>
    <property type="evidence" value="ECO:0007669"/>
    <property type="project" value="InterPro"/>
</dbReference>
<evidence type="ECO:0000256" key="9">
    <source>
        <dbReference type="ARBA" id="ARBA00022777"/>
    </source>
</evidence>
<evidence type="ECO:0000256" key="14">
    <source>
        <dbReference type="SAM" id="Phobius"/>
    </source>
</evidence>
<organism evidence="17 18">
    <name type="scientific">Persicitalea jodogahamensis</name>
    <dbReference type="NCBI Taxonomy" id="402147"/>
    <lineage>
        <taxon>Bacteria</taxon>
        <taxon>Pseudomonadati</taxon>
        <taxon>Bacteroidota</taxon>
        <taxon>Cytophagia</taxon>
        <taxon>Cytophagales</taxon>
        <taxon>Spirosomataceae</taxon>
        <taxon>Persicitalea</taxon>
    </lineage>
</organism>
<comment type="caution">
    <text evidence="17">The sequence shown here is derived from an EMBL/GenBank/DDBJ whole genome shotgun (WGS) entry which is preliminary data.</text>
</comment>
<evidence type="ECO:0000256" key="3">
    <source>
        <dbReference type="ARBA" id="ARBA00012438"/>
    </source>
</evidence>
<dbReference type="PROSITE" id="PS50109">
    <property type="entry name" value="HIS_KIN"/>
    <property type="match status" value="1"/>
</dbReference>